<gene>
    <name evidence="2" type="ORF">LVIROSA_LOCUS2791</name>
</gene>
<evidence type="ECO:0000256" key="1">
    <source>
        <dbReference type="SAM" id="SignalP"/>
    </source>
</evidence>
<dbReference type="Proteomes" id="UP001157418">
    <property type="component" value="Unassembled WGS sequence"/>
</dbReference>
<name>A0AAU9LH62_9ASTR</name>
<evidence type="ECO:0000313" key="3">
    <source>
        <dbReference type="Proteomes" id="UP001157418"/>
    </source>
</evidence>
<dbReference type="EMBL" id="CAKMRJ010000001">
    <property type="protein sequence ID" value="CAH1414909.1"/>
    <property type="molecule type" value="Genomic_DNA"/>
</dbReference>
<accession>A0AAU9LH62</accession>
<feature type="chain" id="PRO_5043370041" description="Secreted protein" evidence="1">
    <location>
        <begin position="28"/>
        <end position="111"/>
    </location>
</feature>
<dbReference type="AlphaFoldDB" id="A0AAU9LH62"/>
<proteinExistence type="predicted"/>
<organism evidence="2 3">
    <name type="scientific">Lactuca virosa</name>
    <dbReference type="NCBI Taxonomy" id="75947"/>
    <lineage>
        <taxon>Eukaryota</taxon>
        <taxon>Viridiplantae</taxon>
        <taxon>Streptophyta</taxon>
        <taxon>Embryophyta</taxon>
        <taxon>Tracheophyta</taxon>
        <taxon>Spermatophyta</taxon>
        <taxon>Magnoliopsida</taxon>
        <taxon>eudicotyledons</taxon>
        <taxon>Gunneridae</taxon>
        <taxon>Pentapetalae</taxon>
        <taxon>asterids</taxon>
        <taxon>campanulids</taxon>
        <taxon>Asterales</taxon>
        <taxon>Asteraceae</taxon>
        <taxon>Cichorioideae</taxon>
        <taxon>Cichorieae</taxon>
        <taxon>Lactucinae</taxon>
        <taxon>Lactuca</taxon>
    </lineage>
</organism>
<feature type="signal peptide" evidence="1">
    <location>
        <begin position="1"/>
        <end position="27"/>
    </location>
</feature>
<keyword evidence="3" id="KW-1185">Reference proteome</keyword>
<evidence type="ECO:0000313" key="2">
    <source>
        <dbReference type="EMBL" id="CAH1414909.1"/>
    </source>
</evidence>
<protein>
    <recommendedName>
        <fullName evidence="4">Secreted protein</fullName>
    </recommendedName>
</protein>
<keyword evidence="1" id="KW-0732">Signal</keyword>
<evidence type="ECO:0008006" key="4">
    <source>
        <dbReference type="Google" id="ProtNLM"/>
    </source>
</evidence>
<reference evidence="2 3" key="1">
    <citation type="submission" date="2022-01" db="EMBL/GenBank/DDBJ databases">
        <authorList>
            <person name="Xiong W."/>
            <person name="Schranz E."/>
        </authorList>
    </citation>
    <scope>NUCLEOTIDE SEQUENCE [LARGE SCALE GENOMIC DNA]</scope>
</reference>
<sequence length="111" mass="13169">MFNQSRRNFLSFSLRPLLCLLIDFIATSEVHFTLSQFEPIRLDCRRSVHRLVFSMENPFHLAMGIELLWRGSIFTVRSSREQEQEQEQLTRSWKEVSSIHIERFGGNCGEY</sequence>
<comment type="caution">
    <text evidence="2">The sequence shown here is derived from an EMBL/GenBank/DDBJ whole genome shotgun (WGS) entry which is preliminary data.</text>
</comment>